<sequence>MNKSEKIDIIKQNIDILHEVKIKRSKIDSEDLNVIPLAVGQNLVLLQDLYDFDLDGYTIVRIKDITSVVITKSQQFSQRILKEEGILDQIRKPFINSLDNWRNVLNELSIQNKNIIVECEDMESSKFFIGKIIAIDKKYLYLLYFNGAGEWDKEPTEILLKDITSLSFDSKYINVISKYLRPCIESDNNMKKHLNVKDVKED</sequence>
<gene>
    <name evidence="1" type="ORF">TEMA_33680</name>
</gene>
<name>A0ABY9Q8J1_9FIRM</name>
<accession>A0ABY9Q8J1</accession>
<evidence type="ECO:0000313" key="2">
    <source>
        <dbReference type="Proteomes" id="UP001235030"/>
    </source>
</evidence>
<reference evidence="1 2" key="1">
    <citation type="submission" date="2022-07" db="EMBL/GenBank/DDBJ databases">
        <title>Genome sequence of Terrisporobacter mayombei DSM6539.</title>
        <authorList>
            <person name="Boeer T."/>
            <person name="Bengelsdorf F.R."/>
            <person name="Daniel R."/>
            <person name="Poehlein A."/>
        </authorList>
    </citation>
    <scope>NUCLEOTIDE SEQUENCE [LARGE SCALE GENOMIC DNA]</scope>
    <source>
        <strain evidence="1 2">DSM 6539</strain>
    </source>
</reference>
<protein>
    <submittedName>
        <fullName evidence="1">Uncharacterized protein</fullName>
    </submittedName>
</protein>
<proteinExistence type="predicted"/>
<organism evidence="1 2">
    <name type="scientific">Terrisporobacter mayombei</name>
    <dbReference type="NCBI Taxonomy" id="1541"/>
    <lineage>
        <taxon>Bacteria</taxon>
        <taxon>Bacillati</taxon>
        <taxon>Bacillota</taxon>
        <taxon>Clostridia</taxon>
        <taxon>Peptostreptococcales</taxon>
        <taxon>Peptostreptococcaceae</taxon>
        <taxon>Terrisporobacter</taxon>
    </lineage>
</organism>
<dbReference type="Proteomes" id="UP001235030">
    <property type="component" value="Chromosome"/>
</dbReference>
<keyword evidence="2" id="KW-1185">Reference proteome</keyword>
<dbReference type="RefSeq" id="WP_228105390.1">
    <property type="nucleotide sequence ID" value="NZ_CP101637.1"/>
</dbReference>
<dbReference type="EMBL" id="CP101637">
    <property type="protein sequence ID" value="WMT82872.1"/>
    <property type="molecule type" value="Genomic_DNA"/>
</dbReference>
<evidence type="ECO:0000313" key="1">
    <source>
        <dbReference type="EMBL" id="WMT82872.1"/>
    </source>
</evidence>